<feature type="compositionally biased region" description="Basic and acidic residues" evidence="1">
    <location>
        <begin position="1"/>
        <end position="13"/>
    </location>
</feature>
<evidence type="ECO:0000313" key="2">
    <source>
        <dbReference type="EMBL" id="OWJ99100.1"/>
    </source>
</evidence>
<keyword evidence="3" id="KW-1185">Reference proteome</keyword>
<feature type="compositionally biased region" description="Basic residues" evidence="1">
    <location>
        <begin position="54"/>
        <end position="65"/>
    </location>
</feature>
<protein>
    <submittedName>
        <fullName evidence="2">CACNA1F</fullName>
    </submittedName>
</protein>
<dbReference type="EMBL" id="MKHE01000034">
    <property type="protein sequence ID" value="OWJ99100.1"/>
    <property type="molecule type" value="Genomic_DNA"/>
</dbReference>
<name>A0A212BZC0_CEREH</name>
<evidence type="ECO:0000256" key="1">
    <source>
        <dbReference type="SAM" id="MobiDB-lite"/>
    </source>
</evidence>
<reference evidence="2 3" key="1">
    <citation type="journal article" date="2018" name="Mol. Genet. Genomics">
        <title>The red deer Cervus elaphus genome CerEla1.0: sequencing, annotating, genes, and chromosomes.</title>
        <authorList>
            <person name="Bana N.A."/>
            <person name="Nyiri A."/>
            <person name="Nagy J."/>
            <person name="Frank K."/>
            <person name="Nagy T."/>
            <person name="Steger V."/>
            <person name="Schiller M."/>
            <person name="Lakatos P."/>
            <person name="Sugar L."/>
            <person name="Horn P."/>
            <person name="Barta E."/>
            <person name="Orosz L."/>
        </authorList>
    </citation>
    <scope>NUCLEOTIDE SEQUENCE [LARGE SCALE GENOMIC DNA]</scope>
    <source>
        <strain evidence="2">Hungarian</strain>
    </source>
</reference>
<comment type="caution">
    <text evidence="2">The sequence shown here is derived from an EMBL/GenBank/DDBJ whole genome shotgun (WGS) entry which is preliminary data.</text>
</comment>
<sequence length="100" mass="10443">MSASEGGKDRRIGSDTTPEPCPVNGTGPGPEWGLCPGPPASDGEISGASGLGTPKRKTQHSKHKTVAVASAQRSPRALFCLTLANPLRRSCISIVEWKHP</sequence>
<accession>A0A212BZC0</accession>
<dbReference type="AlphaFoldDB" id="A0A212BZC0"/>
<feature type="region of interest" description="Disordered" evidence="1">
    <location>
        <begin position="1"/>
        <end position="69"/>
    </location>
</feature>
<evidence type="ECO:0000313" key="3">
    <source>
        <dbReference type="Proteomes" id="UP000242450"/>
    </source>
</evidence>
<gene>
    <name evidence="2" type="ORF">Celaphus_00009941</name>
</gene>
<dbReference type="OrthoDB" id="6436024at2759"/>
<proteinExistence type="predicted"/>
<dbReference type="Proteomes" id="UP000242450">
    <property type="component" value="Chromosome X"/>
</dbReference>
<organism evidence="2 3">
    <name type="scientific">Cervus elaphus hippelaphus</name>
    <name type="common">European red deer</name>
    <dbReference type="NCBI Taxonomy" id="46360"/>
    <lineage>
        <taxon>Eukaryota</taxon>
        <taxon>Metazoa</taxon>
        <taxon>Chordata</taxon>
        <taxon>Craniata</taxon>
        <taxon>Vertebrata</taxon>
        <taxon>Euteleostomi</taxon>
        <taxon>Mammalia</taxon>
        <taxon>Eutheria</taxon>
        <taxon>Laurasiatheria</taxon>
        <taxon>Artiodactyla</taxon>
        <taxon>Ruminantia</taxon>
        <taxon>Pecora</taxon>
        <taxon>Cervidae</taxon>
        <taxon>Cervinae</taxon>
        <taxon>Cervus</taxon>
    </lineage>
</organism>